<dbReference type="GO" id="GO:0003677">
    <property type="term" value="F:DNA binding"/>
    <property type="evidence" value="ECO:0007669"/>
    <property type="project" value="InterPro"/>
</dbReference>
<feature type="domain" description="OCA" evidence="5">
    <location>
        <begin position="373"/>
        <end position="395"/>
    </location>
</feature>
<feature type="compositionally biased region" description="Pro residues" evidence="4">
    <location>
        <begin position="333"/>
        <end position="344"/>
    </location>
</feature>
<evidence type="ECO:0000313" key="7">
    <source>
        <dbReference type="Proteomes" id="UP000694429"/>
    </source>
</evidence>
<feature type="region of interest" description="Disordered" evidence="4">
    <location>
        <begin position="1"/>
        <end position="46"/>
    </location>
</feature>
<feature type="compositionally biased region" description="Low complexity" evidence="4">
    <location>
        <begin position="73"/>
        <end position="82"/>
    </location>
</feature>
<reference evidence="6" key="1">
    <citation type="submission" date="2019-03" db="EMBL/GenBank/DDBJ databases">
        <authorList>
            <person name="Warren W.C."/>
            <person name="Johnson G.S."/>
        </authorList>
    </citation>
    <scope>NUCLEOTIDE SEQUENCE [LARGE SCALE GENOMIC DNA]</scope>
    <source>
        <strain evidence="6">Basenji</strain>
    </source>
</reference>
<evidence type="ECO:0000259" key="5">
    <source>
        <dbReference type="PROSITE" id="PS52003"/>
    </source>
</evidence>
<feature type="region of interest" description="Disordered" evidence="4">
    <location>
        <begin position="398"/>
        <end position="426"/>
    </location>
</feature>
<feature type="compositionally biased region" description="Low complexity" evidence="4">
    <location>
        <begin position="37"/>
        <end position="46"/>
    </location>
</feature>
<dbReference type="GO" id="GO:0070974">
    <property type="term" value="F:POU domain binding"/>
    <property type="evidence" value="ECO:0007669"/>
    <property type="project" value="InterPro"/>
</dbReference>
<evidence type="ECO:0000256" key="3">
    <source>
        <dbReference type="ARBA" id="ARBA00023163"/>
    </source>
</evidence>
<dbReference type="InterPro" id="IPR047571">
    <property type="entry name" value="OCA"/>
</dbReference>
<dbReference type="InterPro" id="IPR043265">
    <property type="entry name" value="OCAT2"/>
</dbReference>
<reference evidence="6" key="2">
    <citation type="submission" date="2025-08" db="UniProtKB">
        <authorList>
            <consortium name="Ensembl"/>
        </authorList>
    </citation>
    <scope>IDENTIFICATION</scope>
</reference>
<dbReference type="OrthoDB" id="9942157at2759"/>
<feature type="compositionally biased region" description="Pro residues" evidence="4">
    <location>
        <begin position="243"/>
        <end position="260"/>
    </location>
</feature>
<keyword evidence="2" id="KW-0010">Activator</keyword>
<protein>
    <submittedName>
        <fullName evidence="6">POU class 2 homeobox associating factor 3</fullName>
    </submittedName>
</protein>
<evidence type="ECO:0000256" key="2">
    <source>
        <dbReference type="ARBA" id="ARBA00023159"/>
    </source>
</evidence>
<organism evidence="6 7">
    <name type="scientific">Canis lupus familiaris</name>
    <name type="common">Dog</name>
    <name type="synonym">Canis familiaris</name>
    <dbReference type="NCBI Taxonomy" id="9615"/>
    <lineage>
        <taxon>Eukaryota</taxon>
        <taxon>Metazoa</taxon>
        <taxon>Chordata</taxon>
        <taxon>Craniata</taxon>
        <taxon>Vertebrata</taxon>
        <taxon>Euteleostomi</taxon>
        <taxon>Mammalia</taxon>
        <taxon>Eutheria</taxon>
        <taxon>Laurasiatheria</taxon>
        <taxon>Carnivora</taxon>
        <taxon>Caniformia</taxon>
        <taxon>Canidae</taxon>
        <taxon>Canis</taxon>
    </lineage>
</organism>
<feature type="region of interest" description="Disordered" evidence="4">
    <location>
        <begin position="69"/>
        <end position="370"/>
    </location>
</feature>
<dbReference type="PANTHER" id="PTHR36689:SF1">
    <property type="entry name" value="POU CLASS 2 HOMEOBOX ASSOCIATING FACTOR 3"/>
    <property type="match status" value="1"/>
</dbReference>
<evidence type="ECO:0000313" key="6">
    <source>
        <dbReference type="Ensembl" id="ENSCAFP00030024838.1"/>
    </source>
</evidence>
<proteinExistence type="predicted"/>
<sequence length="620" mass="65081">MDREAHSQGVQGGAGDPESARATPWPLPLGARSQGRGPEAGPAAVAFAGPDPAAALLLLLLLLLRGARDPGASRRGSACPGAAAGGARGSRGARDARGERRPPAGLGLGVGVGWGWRQRPRRPPGCTRRPPSREPRAAGAGRPGAGPPTGRGEPGLAGHGAGPPVWAASGERRAAQPPLPRGPGSAAPARVSLRSRCALGGDQARRWRPCTRPGRAPPPRAAAPSLGRGPLPARRTAGSHLLPGPPPPRSPRARTPSPPAREPRSAWREAPCAAQTPAPEGRGSAGKKGEQERARAGRRKRREGAGEEGAEERPGLGGGRCSKAPAARGPGSQDPPRPPPPPAARPGLASRPRACRGQSLRRSLAWPGGEEKPKVYQGVRVKITVKELLQQRRAHQAASGGTLSAGNGVRLSDQVPPSPAGLYFESEPVPSTPNYFQPRELSSCVSCEENTSCLDQLFDSYLQAETHLDSSLNATQSTPHYFPDSFQTAPFCFNQSLTPGSPSDSSTLSGSLDYSYSLAQLPSYAPENYNSPPSLDSRNCGYPSEDYSYSHLPPYTQYDCFSSASTSVCYCASCETEHLDTIRASEYFSYPSTDYVNFAPSAAATSDFYKRGANCDICYS</sequence>
<evidence type="ECO:0000256" key="1">
    <source>
        <dbReference type="ARBA" id="ARBA00023015"/>
    </source>
</evidence>
<dbReference type="PROSITE" id="PS52003">
    <property type="entry name" value="OCA"/>
    <property type="match status" value="1"/>
</dbReference>
<accession>A0A8C0NSN6</accession>
<keyword evidence="1" id="KW-0805">Transcription regulation</keyword>
<evidence type="ECO:0000256" key="4">
    <source>
        <dbReference type="SAM" id="MobiDB-lite"/>
    </source>
</evidence>
<dbReference type="Proteomes" id="UP000694429">
    <property type="component" value="Chromosome 5"/>
</dbReference>
<dbReference type="AlphaFoldDB" id="A0A8C0NSN6"/>
<dbReference type="PANTHER" id="PTHR36689">
    <property type="entry name" value="COLORECTAL CANCER-ASSOCIATED PROTEIN 2"/>
    <property type="match status" value="1"/>
</dbReference>
<name>A0A8C0NSN6_CANLF</name>
<dbReference type="Ensembl" id="ENSCAFT00030028472.1">
    <property type="protein sequence ID" value="ENSCAFP00030024838.1"/>
    <property type="gene ID" value="ENSCAFG00030015432.1"/>
</dbReference>
<feature type="compositionally biased region" description="Gly residues" evidence="4">
    <location>
        <begin position="141"/>
        <end position="161"/>
    </location>
</feature>
<gene>
    <name evidence="6" type="primary">POU2AF3</name>
</gene>
<feature type="compositionally biased region" description="Basic and acidic residues" evidence="4">
    <location>
        <begin position="92"/>
        <end position="102"/>
    </location>
</feature>
<keyword evidence="3" id="KW-0804">Transcription</keyword>